<feature type="compositionally biased region" description="Acidic residues" evidence="1">
    <location>
        <begin position="771"/>
        <end position="781"/>
    </location>
</feature>
<protein>
    <submittedName>
        <fullName evidence="2">Uncharacterized protein</fullName>
    </submittedName>
</protein>
<dbReference type="AlphaFoldDB" id="A0A6C0DSC0"/>
<feature type="compositionally biased region" description="Basic residues" evidence="1">
    <location>
        <begin position="1119"/>
        <end position="1148"/>
    </location>
</feature>
<name>A0A6C0DSC0_9ZZZZ</name>
<sequence length="1148" mass="126725">MAASPRSARIFAVRSADSARPDPLRFLTHAACTDTYHDFHKKAGFSDKVRSTGVNPGVFDTRMGLNLPNVDKYSKIPQNKDAKSGGAWDIDALHDESDLLVETFRNVRAADGHPFAEDRNIIQSLIRYLQGPSGNILGDQKIDGLWDANNSPEIHTYNIKLFKAAATAEPGRDPTDIKNVWNNVGTPTSTATQDEIVEFFCNEDLFFVFDASVLDLMTFIKSSASSGRVMNVHRIFNREVVNDPATKTYEDAPLRPELVKSDVYFDNETSIISYKRHDNVEMAGEIGFIPRSTILQRDKLFSKYDFNLGPLNYQSSGAPRINLELQDMTGARVHGSADPHEDNNIAKCWKRLLDVYKKDSKHINAAAHLHCKRSGDWLQALSCLDTARSYNNAPRAVGSKRGTATNVEVNGQNLILVTHDRVLLAYALTLGIDVVMTYKWTEDGIAGAAAAAAADEDGEEGMTDNQSTRHILFFRNSIRDTPDQKRKVALRQIALADFNYDGENPSAIRKNYIDDYNTWIRLIRSSADNTINTAIEQARVANNLVAFGKAITNLLKAYIRYTSIDYTLLSKDDFITYETAYRGMRDGVARGGPITDDISDEVVIRLAGLAGVYNVQISSMTNRIVRIDSLDNLIAANGAYKSNRLYAQPVTLTSVLRDSAGQGVLRAQILETISFLTQRLPVDMYGRAITEFRTFSETKPFLRTQPLLYGIFLANLVASAPTAALEAPADVTDEVKREGIAAVQDEITDLEASEREAEGRKRGERVTPETNADDADQEADTEIEATDAEAAEIAAAAAAAAAAADEKDEVTAERNEMAKGINPSTQRTRKVYSVVSSIGTAIKRMSDWIARAGGGGRVGGGHVGGGQPATSAEFLVKVYLRELYFSLAAYESEGNFDYDYYKTIATIAVPLSQKYKGDWVKQQAFFYDELPKMDFKDIYPKENQAHLRYNLNMAATTLALNSLDRSSGPIPSMGFAGIGSIPLAETLAYNKVIRKLAFEEQRDTLIAAVKTAILVPAPIPFANLARNREARNRTRKAAAPVQVPVNRRTIGHVLGDGSRPSDVIQNDWLVRASAQRESIAAARAAEHARWVAKAQATVPGSYGAQEGLRIRAPRGGDKRTKRRPRKSSKRGRTYKSRNTRRLSRRSGR</sequence>
<organism evidence="2">
    <name type="scientific">viral metagenome</name>
    <dbReference type="NCBI Taxonomy" id="1070528"/>
    <lineage>
        <taxon>unclassified sequences</taxon>
        <taxon>metagenomes</taxon>
        <taxon>organismal metagenomes</taxon>
    </lineage>
</organism>
<feature type="compositionally biased region" description="Basic and acidic residues" evidence="1">
    <location>
        <begin position="752"/>
        <end position="767"/>
    </location>
</feature>
<proteinExistence type="predicted"/>
<evidence type="ECO:0000313" key="2">
    <source>
        <dbReference type="EMBL" id="QHT19464.1"/>
    </source>
</evidence>
<dbReference type="EMBL" id="MN739666">
    <property type="protein sequence ID" value="QHT19464.1"/>
    <property type="molecule type" value="Genomic_DNA"/>
</dbReference>
<feature type="region of interest" description="Disordered" evidence="1">
    <location>
        <begin position="1102"/>
        <end position="1148"/>
    </location>
</feature>
<feature type="region of interest" description="Disordered" evidence="1">
    <location>
        <begin position="744"/>
        <end position="781"/>
    </location>
</feature>
<evidence type="ECO:0000256" key="1">
    <source>
        <dbReference type="SAM" id="MobiDB-lite"/>
    </source>
</evidence>
<reference evidence="2" key="1">
    <citation type="journal article" date="2020" name="Nature">
        <title>Giant virus diversity and host interactions through global metagenomics.</title>
        <authorList>
            <person name="Schulz F."/>
            <person name="Roux S."/>
            <person name="Paez-Espino D."/>
            <person name="Jungbluth S."/>
            <person name="Walsh D.A."/>
            <person name="Denef V.J."/>
            <person name="McMahon K.D."/>
            <person name="Konstantinidis K.T."/>
            <person name="Eloe-Fadrosh E.A."/>
            <person name="Kyrpides N.C."/>
            <person name="Woyke T."/>
        </authorList>
    </citation>
    <scope>NUCLEOTIDE SEQUENCE</scope>
    <source>
        <strain evidence="2">GVMAG-M-3300023174-57</strain>
    </source>
</reference>
<accession>A0A6C0DSC0</accession>